<dbReference type="RefSeq" id="WP_221033303.1">
    <property type="nucleotide sequence ID" value="NZ_CP139781.1"/>
</dbReference>
<reference evidence="2 3" key="1">
    <citation type="submission" date="2023-12" db="EMBL/GenBank/DDBJ databases">
        <title>Description of an unclassified Opitutus bacterium of Verrucomicrobiota.</title>
        <authorList>
            <person name="Zhang D.-F."/>
        </authorList>
    </citation>
    <scope>NUCLEOTIDE SEQUENCE [LARGE SCALE GENOMIC DNA]</scope>
    <source>
        <strain evidence="2 3">WL0086</strain>
    </source>
</reference>
<protein>
    <submittedName>
        <fullName evidence="2">Uncharacterized protein</fullName>
    </submittedName>
</protein>
<organism evidence="2 3">
    <name type="scientific">Actomonas aquatica</name>
    <dbReference type="NCBI Taxonomy" id="2866162"/>
    <lineage>
        <taxon>Bacteria</taxon>
        <taxon>Pseudomonadati</taxon>
        <taxon>Verrucomicrobiota</taxon>
        <taxon>Opitutia</taxon>
        <taxon>Opitutales</taxon>
        <taxon>Opitutaceae</taxon>
        <taxon>Actomonas</taxon>
    </lineage>
</organism>
<evidence type="ECO:0000313" key="2">
    <source>
        <dbReference type="EMBL" id="WRQ85734.1"/>
    </source>
</evidence>
<dbReference type="Proteomes" id="UP000738431">
    <property type="component" value="Chromosome"/>
</dbReference>
<dbReference type="EMBL" id="CP139781">
    <property type="protein sequence ID" value="WRQ85734.1"/>
    <property type="molecule type" value="Genomic_DNA"/>
</dbReference>
<proteinExistence type="predicted"/>
<name>A0ABZ1C5D4_9BACT</name>
<sequence length="110" mass="12501">MKTKKTIKREKDRERAAKMRALTKGQLIERRIFLTPEQLPLFEAAVAKFGPRIYGLASALKALAKERARARRVAATGESLPAIRPAMPKEPEQRKSKKLDHSSWCQGELF</sequence>
<gene>
    <name evidence="2" type="ORF">K1X11_013060</name>
</gene>
<feature type="region of interest" description="Disordered" evidence="1">
    <location>
        <begin position="74"/>
        <end position="110"/>
    </location>
</feature>
<evidence type="ECO:0000256" key="1">
    <source>
        <dbReference type="SAM" id="MobiDB-lite"/>
    </source>
</evidence>
<accession>A0ABZ1C5D4</accession>
<evidence type="ECO:0000313" key="3">
    <source>
        <dbReference type="Proteomes" id="UP000738431"/>
    </source>
</evidence>
<keyword evidence="3" id="KW-1185">Reference proteome</keyword>